<gene>
    <name evidence="2" type="ORF">F6W70_16590</name>
</gene>
<evidence type="ECO:0000256" key="1">
    <source>
        <dbReference type="SAM" id="Phobius"/>
    </source>
</evidence>
<keyword evidence="1" id="KW-0472">Membrane</keyword>
<keyword evidence="1" id="KW-1133">Transmembrane helix</keyword>
<proteinExistence type="predicted"/>
<dbReference type="Proteomes" id="UP000436027">
    <property type="component" value="Unassembled WGS sequence"/>
</dbReference>
<organism evidence="2 3">
    <name type="scientific">Microbacterium maritypicum</name>
    <name type="common">Microbacterium liquefaciens</name>
    <dbReference type="NCBI Taxonomy" id="33918"/>
    <lineage>
        <taxon>Bacteria</taxon>
        <taxon>Bacillati</taxon>
        <taxon>Actinomycetota</taxon>
        <taxon>Actinomycetes</taxon>
        <taxon>Micrococcales</taxon>
        <taxon>Microbacteriaceae</taxon>
        <taxon>Microbacterium</taxon>
    </lineage>
</organism>
<protein>
    <submittedName>
        <fullName evidence="2">Response regulator</fullName>
    </submittedName>
</protein>
<comment type="caution">
    <text evidence="2">The sequence shown here is derived from an EMBL/GenBank/DDBJ whole genome shotgun (WGS) entry which is preliminary data.</text>
</comment>
<dbReference type="EMBL" id="WAAQ01000003">
    <property type="protein sequence ID" value="KAB1881489.1"/>
    <property type="molecule type" value="Genomic_DNA"/>
</dbReference>
<reference evidence="2 3" key="1">
    <citation type="submission" date="2019-09" db="EMBL/GenBank/DDBJ databases">
        <title>Whole genome sequencing of Microbacterium maritypicum.</title>
        <authorList>
            <person name="Lenchi N."/>
        </authorList>
    </citation>
    <scope>NUCLEOTIDE SEQUENCE [LARGE SCALE GENOMIC DNA]</scope>
    <source>
        <strain evidence="2 3">DSM 12512</strain>
    </source>
</reference>
<sequence>MYVSVEVITMLATAVTLLVAIISGFGWMINRMDARFAEVLATFNARFETQDAKFDSRFETQDAKLDSRFETQDAKLDARFEAQDAKLDARFDRIEQEIVEVKIAIARLEGPTPRLIAAR</sequence>
<name>A0AAD3X1J1_MICMQ</name>
<dbReference type="AlphaFoldDB" id="A0AAD3X1J1"/>
<evidence type="ECO:0000313" key="3">
    <source>
        <dbReference type="Proteomes" id="UP000436027"/>
    </source>
</evidence>
<accession>A0AAD3X1J1</accession>
<dbReference type="RefSeq" id="WP_151487371.1">
    <property type="nucleotide sequence ID" value="NZ_BAAAIN010000005.1"/>
</dbReference>
<keyword evidence="1" id="KW-0812">Transmembrane</keyword>
<feature type="transmembrane region" description="Helical" evidence="1">
    <location>
        <begin position="6"/>
        <end position="29"/>
    </location>
</feature>
<evidence type="ECO:0000313" key="2">
    <source>
        <dbReference type="EMBL" id="KAB1881489.1"/>
    </source>
</evidence>